<organism evidence="4 5">
    <name type="scientific">Candidatus Sulfotelmatobacter kueseliae</name>
    <dbReference type="NCBI Taxonomy" id="2042962"/>
    <lineage>
        <taxon>Bacteria</taxon>
        <taxon>Pseudomonadati</taxon>
        <taxon>Acidobacteriota</taxon>
        <taxon>Terriglobia</taxon>
        <taxon>Terriglobales</taxon>
        <taxon>Candidatus Korobacteraceae</taxon>
        <taxon>Candidatus Sulfotelmatobacter</taxon>
    </lineage>
</organism>
<reference evidence="5" key="1">
    <citation type="submission" date="2018-02" db="EMBL/GenBank/DDBJ databases">
        <authorList>
            <person name="Hausmann B."/>
        </authorList>
    </citation>
    <scope>NUCLEOTIDE SEQUENCE [LARGE SCALE GENOMIC DNA]</scope>
    <source>
        <strain evidence="5">Peat soil MAG SbA1</strain>
    </source>
</reference>
<feature type="domain" description="Carbohydrate kinase PfkB" evidence="3">
    <location>
        <begin position="77"/>
        <end position="338"/>
    </location>
</feature>
<dbReference type="InterPro" id="IPR011611">
    <property type="entry name" value="PfkB_dom"/>
</dbReference>
<dbReference type="AlphaFoldDB" id="A0A2U3L2K7"/>
<dbReference type="OrthoDB" id="9813569at2"/>
<evidence type="ECO:0000313" key="5">
    <source>
        <dbReference type="Proteomes" id="UP000238701"/>
    </source>
</evidence>
<protein>
    <recommendedName>
        <fullName evidence="3">Carbohydrate kinase PfkB domain-containing protein</fullName>
    </recommendedName>
</protein>
<dbReference type="PROSITE" id="PS00584">
    <property type="entry name" value="PFKB_KINASES_2"/>
    <property type="match status" value="1"/>
</dbReference>
<sequence>MRVFRTDGSSSFRTLVGVGGIGTGSFFALEGNHTLGRNESRPGRLLDIRDYCKLHIVAHYVARLLGAGTDGSAFHLFPIGKVGDDSAGRLLLQQMQAVGMDTRYVTMVAAKHTLSSVCFQYPDGSGGNITASNSAAAEICAQDVENALGQIVANGKQMIAVAVPEVPLAVRHYLLTAARRKGAFCAASFVSAEIAAAKQQGVFGELDMVALNEAEAAELVGCPFSESNPEAFVTECSSFLGSHYPNLGLIVSMGKRGAYGFERGNWNFCPAPEVPVASTAGAGDALLAGVISAIAAGVAFTRAGGHNDRLQECTISTALEFGVALASYTVTSPHTIYPDTCLDSLRNFVEKLGKKFAPEVLECFADLVPDVNIVASLGDTAIRTG</sequence>
<evidence type="ECO:0000259" key="3">
    <source>
        <dbReference type="Pfam" id="PF00294"/>
    </source>
</evidence>
<dbReference type="InterPro" id="IPR002173">
    <property type="entry name" value="Carboh/pur_kinase_PfkB_CS"/>
</dbReference>
<dbReference type="GO" id="GO:0016301">
    <property type="term" value="F:kinase activity"/>
    <property type="evidence" value="ECO:0007669"/>
    <property type="project" value="UniProtKB-KW"/>
</dbReference>
<dbReference type="Proteomes" id="UP000238701">
    <property type="component" value="Unassembled WGS sequence"/>
</dbReference>
<dbReference type="PANTHER" id="PTHR10584:SF166">
    <property type="entry name" value="RIBOKINASE"/>
    <property type="match status" value="1"/>
</dbReference>
<dbReference type="EMBL" id="OMOD01000159">
    <property type="protein sequence ID" value="SPF46122.1"/>
    <property type="molecule type" value="Genomic_DNA"/>
</dbReference>
<dbReference type="Gene3D" id="3.40.1190.20">
    <property type="match status" value="1"/>
</dbReference>
<keyword evidence="2" id="KW-0418">Kinase</keyword>
<proteinExistence type="predicted"/>
<dbReference type="PANTHER" id="PTHR10584">
    <property type="entry name" value="SUGAR KINASE"/>
    <property type="match status" value="1"/>
</dbReference>
<evidence type="ECO:0000256" key="2">
    <source>
        <dbReference type="ARBA" id="ARBA00022777"/>
    </source>
</evidence>
<keyword evidence="1" id="KW-0808">Transferase</keyword>
<name>A0A2U3L2K7_9BACT</name>
<evidence type="ECO:0000313" key="4">
    <source>
        <dbReference type="EMBL" id="SPF46122.1"/>
    </source>
</evidence>
<evidence type="ECO:0000256" key="1">
    <source>
        <dbReference type="ARBA" id="ARBA00022679"/>
    </source>
</evidence>
<dbReference type="Pfam" id="PF00294">
    <property type="entry name" value="PfkB"/>
    <property type="match status" value="1"/>
</dbReference>
<dbReference type="SUPFAM" id="SSF53613">
    <property type="entry name" value="Ribokinase-like"/>
    <property type="match status" value="1"/>
</dbReference>
<gene>
    <name evidence="4" type="ORF">SBA1_630071</name>
</gene>
<dbReference type="InterPro" id="IPR029056">
    <property type="entry name" value="Ribokinase-like"/>
</dbReference>
<accession>A0A2U3L2K7</accession>